<gene>
    <name evidence="13" type="primary">GPR65</name>
</gene>
<evidence type="ECO:0000256" key="9">
    <source>
        <dbReference type="ARBA" id="ARBA00023180"/>
    </source>
</evidence>
<dbReference type="EMBL" id="HADY01005402">
    <property type="protein sequence ID" value="SBP43887.1"/>
    <property type="molecule type" value="Transcribed_RNA"/>
</dbReference>
<dbReference type="GeneID" id="129163653"/>
<feature type="transmembrane region" description="Helical" evidence="11">
    <location>
        <begin position="191"/>
        <end position="213"/>
    </location>
</feature>
<feature type="transmembrane region" description="Helical" evidence="11">
    <location>
        <begin position="135"/>
        <end position="159"/>
    </location>
</feature>
<feature type="transmembrane region" description="Helical" evidence="11">
    <location>
        <begin position="225"/>
        <end position="247"/>
    </location>
</feature>
<evidence type="ECO:0000256" key="8">
    <source>
        <dbReference type="ARBA" id="ARBA00023170"/>
    </source>
</evidence>
<reference evidence="13" key="1">
    <citation type="submission" date="2016-05" db="EMBL/GenBank/DDBJ databases">
        <authorList>
            <person name="Lavstsen T."/>
            <person name="Jespersen J.S."/>
        </authorList>
    </citation>
    <scope>NUCLEOTIDE SEQUENCE</scope>
    <source>
        <tissue evidence="13">Brain</tissue>
    </source>
</reference>
<evidence type="ECO:0000256" key="3">
    <source>
        <dbReference type="ARBA" id="ARBA00022692"/>
    </source>
</evidence>
<accession>A0A1A7ZM17</accession>
<evidence type="ECO:0000259" key="12">
    <source>
        <dbReference type="PROSITE" id="PS50262"/>
    </source>
</evidence>
<protein>
    <submittedName>
        <fullName evidence="13">G protein-coupled receptor 65</fullName>
    </submittedName>
</protein>
<dbReference type="AlphaFoldDB" id="A0A1A7ZM17"/>
<evidence type="ECO:0000313" key="13">
    <source>
        <dbReference type="EMBL" id="SBP43887.1"/>
    </source>
</evidence>
<sequence length="324" mass="36914">MENLTLFTNQSECYVVDTALRRRLFLIYYLVVIIVAIPANAFSLCISWMHIRQKNNLGVYLFSLAFSGLTFTIGLSLWLDFLWTGYWTHGGYVCLLSVYSLFTNFYTSEALLCCIAVSRYLAVVHPLKYTFLRKINTAAAVTASIWVSVICFNACTITWEDSYQESNIFPLCYDVILPLSEHMARANVARFFLGLVIPVPLVFVSTWGTCMAVKSNQATNEEERLTVLKLLTVILLGLLFCFGPIHVMMLVRTQCNNCEGLKWFLHVYKISTAISSFNCLVDPLLYCFITKTAKAHFKQVLLFFLRKQNTSEESTPSEVQNTTE</sequence>
<dbReference type="GO" id="GO:0005886">
    <property type="term" value="C:plasma membrane"/>
    <property type="evidence" value="ECO:0007669"/>
    <property type="project" value="UniProtKB-SubCell"/>
</dbReference>
<keyword evidence="8 13" id="KW-0675">Receptor</keyword>
<evidence type="ECO:0000256" key="1">
    <source>
        <dbReference type="ARBA" id="ARBA00004651"/>
    </source>
</evidence>
<keyword evidence="2" id="KW-1003">Cell membrane</keyword>
<dbReference type="GO" id="GO:0004930">
    <property type="term" value="F:G protein-coupled receptor activity"/>
    <property type="evidence" value="ECO:0007669"/>
    <property type="project" value="UniProtKB-KW"/>
</dbReference>
<evidence type="ECO:0000256" key="5">
    <source>
        <dbReference type="ARBA" id="ARBA00023040"/>
    </source>
</evidence>
<feature type="transmembrane region" description="Helical" evidence="11">
    <location>
        <begin position="267"/>
        <end position="289"/>
    </location>
</feature>
<keyword evidence="6 11" id="KW-0472">Membrane</keyword>
<dbReference type="InterPro" id="IPR000276">
    <property type="entry name" value="GPCR_Rhodpsn"/>
</dbReference>
<evidence type="ECO:0000256" key="2">
    <source>
        <dbReference type="ARBA" id="ARBA00022475"/>
    </source>
</evidence>
<dbReference type="PRINTS" id="PR01649">
    <property type="entry name" value="PSYCHOSINER"/>
</dbReference>
<dbReference type="RefSeq" id="XP_054597667.2">
    <property type="nucleotide sequence ID" value="XM_054741692.2"/>
</dbReference>
<proteinExistence type="predicted"/>
<feature type="transmembrane region" description="Helical" evidence="11">
    <location>
        <begin position="58"/>
        <end position="79"/>
    </location>
</feature>
<keyword evidence="9" id="KW-0325">Glycoprotein</keyword>
<dbReference type="PROSITE" id="PS50262">
    <property type="entry name" value="G_PROTEIN_RECEP_F1_2"/>
    <property type="match status" value="1"/>
</dbReference>
<dbReference type="InterPro" id="IPR005464">
    <property type="entry name" value="Psych_rcpt"/>
</dbReference>
<dbReference type="PANTHER" id="PTHR24234">
    <property type="entry name" value="LYSOPHOSPHATIDIC ACID RECEPTOR 5/SPHINGOSYLPHOSPHORYLCHOLINE RECEPTOR"/>
    <property type="match status" value="1"/>
</dbReference>
<dbReference type="Pfam" id="PF00001">
    <property type="entry name" value="7tm_1"/>
    <property type="match status" value="1"/>
</dbReference>
<dbReference type="Gene3D" id="1.20.1070.10">
    <property type="entry name" value="Rhodopsin 7-helix transmembrane proteins"/>
    <property type="match status" value="1"/>
</dbReference>
<evidence type="ECO:0000256" key="6">
    <source>
        <dbReference type="ARBA" id="ARBA00023136"/>
    </source>
</evidence>
<dbReference type="PRINTS" id="PR00237">
    <property type="entry name" value="GPCRRHODOPSN"/>
</dbReference>
<keyword evidence="4 11" id="KW-1133">Transmembrane helix</keyword>
<dbReference type="SUPFAM" id="SSF81321">
    <property type="entry name" value="Family A G protein-coupled receptor-like"/>
    <property type="match status" value="1"/>
</dbReference>
<keyword evidence="7" id="KW-1015">Disulfide bond</keyword>
<feature type="transmembrane region" description="Helical" evidence="11">
    <location>
        <begin position="99"/>
        <end position="123"/>
    </location>
</feature>
<evidence type="ECO:0000256" key="11">
    <source>
        <dbReference type="SAM" id="Phobius"/>
    </source>
</evidence>
<reference evidence="13" key="2">
    <citation type="submission" date="2016-06" db="EMBL/GenBank/DDBJ databases">
        <title>The genome of a short-lived fish provides insights into sex chromosome evolution and the genetic control of aging.</title>
        <authorList>
            <person name="Reichwald K."/>
            <person name="Felder M."/>
            <person name="Petzold A."/>
            <person name="Koch P."/>
            <person name="Groth M."/>
            <person name="Platzer M."/>
        </authorList>
    </citation>
    <scope>NUCLEOTIDE SEQUENCE</scope>
    <source>
        <tissue evidence="13">Brain</tissue>
    </source>
</reference>
<comment type="subcellular location">
    <subcellularLocation>
        <location evidence="1">Cell membrane</location>
        <topology evidence="1">Multi-pass membrane protein</topology>
    </subcellularLocation>
</comment>
<feature type="transmembrane region" description="Helical" evidence="11">
    <location>
        <begin position="26"/>
        <end position="46"/>
    </location>
</feature>
<name>A0A1A7ZM17_NOTFU</name>
<evidence type="ECO:0000256" key="10">
    <source>
        <dbReference type="ARBA" id="ARBA00023224"/>
    </source>
</evidence>
<dbReference type="PANTHER" id="PTHR24234:SF15">
    <property type="entry name" value="G PROTEIN-COUPLED RECEPTOR 65"/>
    <property type="match status" value="1"/>
</dbReference>
<evidence type="ECO:0000256" key="7">
    <source>
        <dbReference type="ARBA" id="ARBA00023157"/>
    </source>
</evidence>
<evidence type="ECO:0000256" key="4">
    <source>
        <dbReference type="ARBA" id="ARBA00022989"/>
    </source>
</evidence>
<keyword evidence="5" id="KW-0297">G-protein coupled receptor</keyword>
<dbReference type="InterPro" id="IPR017452">
    <property type="entry name" value="GPCR_Rhodpsn_7TM"/>
</dbReference>
<keyword evidence="10" id="KW-0807">Transducer</keyword>
<organism evidence="13">
    <name type="scientific">Nothobranchius furzeri</name>
    <name type="common">Turquoise killifish</name>
    <dbReference type="NCBI Taxonomy" id="105023"/>
    <lineage>
        <taxon>Eukaryota</taxon>
        <taxon>Metazoa</taxon>
        <taxon>Chordata</taxon>
        <taxon>Craniata</taxon>
        <taxon>Vertebrata</taxon>
        <taxon>Euteleostomi</taxon>
        <taxon>Actinopterygii</taxon>
        <taxon>Neopterygii</taxon>
        <taxon>Teleostei</taxon>
        <taxon>Neoteleostei</taxon>
        <taxon>Acanthomorphata</taxon>
        <taxon>Ovalentaria</taxon>
        <taxon>Atherinomorphae</taxon>
        <taxon>Cyprinodontiformes</taxon>
        <taxon>Nothobranchiidae</taxon>
        <taxon>Nothobranchius</taxon>
    </lineage>
</organism>
<keyword evidence="3 11" id="KW-0812">Transmembrane</keyword>
<feature type="domain" description="G-protein coupled receptors family 1 profile" evidence="12">
    <location>
        <begin position="39"/>
        <end position="286"/>
    </location>
</feature>